<feature type="domain" description="Peptidase M20 dimerisation" evidence="17">
    <location>
        <begin position="176"/>
        <end position="277"/>
    </location>
</feature>
<evidence type="ECO:0000256" key="11">
    <source>
        <dbReference type="ARBA" id="ARBA00022915"/>
    </source>
</evidence>
<feature type="binding site" evidence="16">
    <location>
        <position position="163"/>
    </location>
    <ligand>
        <name>Zn(2+)</name>
        <dbReference type="ChEBI" id="CHEBI:29105"/>
        <label>1</label>
    </ligand>
</feature>
<dbReference type="NCBIfam" id="NF009557">
    <property type="entry name" value="PRK13009.1"/>
    <property type="match status" value="1"/>
</dbReference>
<feature type="binding site" evidence="16">
    <location>
        <position position="67"/>
    </location>
    <ligand>
        <name>Zn(2+)</name>
        <dbReference type="ChEBI" id="CHEBI:29105"/>
        <label>1</label>
    </ligand>
</feature>
<gene>
    <name evidence="16 18" type="primary">dapE</name>
    <name evidence="18" type="ORF">PRHACTZTBTEA_230</name>
</gene>
<comment type="subunit">
    <text evidence="4 16">Homodimer.</text>
</comment>
<dbReference type="InterPro" id="IPR036264">
    <property type="entry name" value="Bact_exopeptidase_dim_dom"/>
</dbReference>
<dbReference type="Proteomes" id="UP001497533">
    <property type="component" value="Chromosome"/>
</dbReference>
<dbReference type="EC" id="3.5.1.18" evidence="5 16"/>
<feature type="binding site" evidence="16">
    <location>
        <position position="135"/>
    </location>
    <ligand>
        <name>Zn(2+)</name>
        <dbReference type="ChEBI" id="CHEBI:29105"/>
        <label>2</label>
    </ligand>
</feature>
<organism evidence="18 19">
    <name type="scientific">Candidatus Providencia siddallii</name>
    <dbReference type="NCBI Taxonomy" id="1715285"/>
    <lineage>
        <taxon>Bacteria</taxon>
        <taxon>Pseudomonadati</taxon>
        <taxon>Pseudomonadota</taxon>
        <taxon>Gammaproteobacteria</taxon>
        <taxon>Enterobacterales</taxon>
        <taxon>Morganellaceae</taxon>
        <taxon>Providencia</taxon>
    </lineage>
</organism>
<keyword evidence="9 16" id="KW-0378">Hydrolase</keyword>
<accession>A0ABM9NNV7</accession>
<evidence type="ECO:0000256" key="16">
    <source>
        <dbReference type="HAMAP-Rule" id="MF_01690"/>
    </source>
</evidence>
<protein>
    <recommendedName>
        <fullName evidence="6 16">Succinyl-diaminopimelate desuccinylase</fullName>
        <shortName evidence="16">SDAP desuccinylase</shortName>
        <ecNumber evidence="5 16">3.5.1.18</ecNumber>
    </recommendedName>
    <alternativeName>
        <fullName evidence="14 16">N-succinyl-LL-2,6-diaminoheptanedioate amidohydrolase</fullName>
    </alternativeName>
</protein>
<dbReference type="PROSITE" id="PS00759">
    <property type="entry name" value="ARGE_DAPE_CPG2_2"/>
    <property type="match status" value="1"/>
</dbReference>
<comment type="function">
    <text evidence="16">Catalyzes the hydrolysis of N-succinyl-L,L-diaminopimelic acid (SDAP), forming succinate and LL-2,6-diaminopimelate (DAP), an intermediate involved in the bacterial biosynthesis of lysine and meso-diaminopimelic acid, an essential component of bacterial cell walls.</text>
</comment>
<keyword evidence="13 16" id="KW-0170">Cobalt</keyword>
<feature type="binding site" evidence="16">
    <location>
        <position position="100"/>
    </location>
    <ligand>
        <name>Zn(2+)</name>
        <dbReference type="ChEBI" id="CHEBI:29105"/>
        <label>1</label>
    </ligand>
</feature>
<dbReference type="PROSITE" id="PS00758">
    <property type="entry name" value="ARGE_DAPE_CPG2_1"/>
    <property type="match status" value="1"/>
</dbReference>
<feature type="binding site" evidence="16">
    <location>
        <position position="100"/>
    </location>
    <ligand>
        <name>Zn(2+)</name>
        <dbReference type="ChEBI" id="CHEBI:29105"/>
        <label>2</label>
    </ligand>
</feature>
<evidence type="ECO:0000259" key="17">
    <source>
        <dbReference type="Pfam" id="PF07687"/>
    </source>
</evidence>
<feature type="binding site" evidence="16">
    <location>
        <position position="349"/>
    </location>
    <ligand>
        <name>Zn(2+)</name>
        <dbReference type="ChEBI" id="CHEBI:29105"/>
        <label>2</label>
    </ligand>
</feature>
<feature type="active site" description="Proton acceptor" evidence="16">
    <location>
        <position position="134"/>
    </location>
</feature>
<dbReference type="SUPFAM" id="SSF53187">
    <property type="entry name" value="Zn-dependent exopeptidases"/>
    <property type="match status" value="1"/>
</dbReference>
<comment type="cofactor">
    <cofactor evidence="16">
        <name>Zn(2+)</name>
        <dbReference type="ChEBI" id="CHEBI:29105"/>
    </cofactor>
    <cofactor evidence="16">
        <name>Co(2+)</name>
        <dbReference type="ChEBI" id="CHEBI:48828"/>
    </cofactor>
    <text evidence="16">Binds 2 Zn(2+) or Co(2+) ions per subunit.</text>
</comment>
<evidence type="ECO:0000256" key="12">
    <source>
        <dbReference type="ARBA" id="ARBA00023154"/>
    </source>
</evidence>
<evidence type="ECO:0000256" key="3">
    <source>
        <dbReference type="ARBA" id="ARBA00006746"/>
    </source>
</evidence>
<dbReference type="InterPro" id="IPR005941">
    <property type="entry name" value="DapE_proteobac"/>
</dbReference>
<proteinExistence type="inferred from homology"/>
<dbReference type="RefSeq" id="WP_341765205.1">
    <property type="nucleotide sequence ID" value="NZ_OZ034688.1"/>
</dbReference>
<dbReference type="InterPro" id="IPR001261">
    <property type="entry name" value="ArgE/DapE_CS"/>
</dbReference>
<comment type="pathway">
    <text evidence="2 16">Amino-acid biosynthesis; L-lysine biosynthesis via DAP pathway; LL-2,6-diaminopimelate from (S)-tetrahydrodipicolinate (succinylase route): step 3/3.</text>
</comment>
<evidence type="ECO:0000256" key="4">
    <source>
        <dbReference type="ARBA" id="ARBA00011738"/>
    </source>
</evidence>
<dbReference type="PANTHER" id="PTHR43808">
    <property type="entry name" value="ACETYLORNITHINE DEACETYLASE"/>
    <property type="match status" value="1"/>
</dbReference>
<evidence type="ECO:0000256" key="2">
    <source>
        <dbReference type="ARBA" id="ARBA00005130"/>
    </source>
</evidence>
<dbReference type="CDD" id="cd03891">
    <property type="entry name" value="M20_DapE_proteobac"/>
    <property type="match status" value="1"/>
</dbReference>
<dbReference type="NCBIfam" id="TIGR01246">
    <property type="entry name" value="dapE_proteo"/>
    <property type="match status" value="1"/>
</dbReference>
<dbReference type="Gene3D" id="3.40.630.10">
    <property type="entry name" value="Zn peptidases"/>
    <property type="match status" value="2"/>
</dbReference>
<evidence type="ECO:0000313" key="19">
    <source>
        <dbReference type="Proteomes" id="UP001497533"/>
    </source>
</evidence>
<evidence type="ECO:0000256" key="8">
    <source>
        <dbReference type="ARBA" id="ARBA00022723"/>
    </source>
</evidence>
<keyword evidence="10 16" id="KW-0862">Zinc</keyword>
<dbReference type="InterPro" id="IPR011650">
    <property type="entry name" value="Peptidase_M20_dimer"/>
</dbReference>
<keyword evidence="12 16" id="KW-0457">Lysine biosynthesis</keyword>
<keyword evidence="8 16" id="KW-0479">Metal-binding</keyword>
<dbReference type="HAMAP" id="MF_01690">
    <property type="entry name" value="DapE"/>
    <property type="match status" value="1"/>
</dbReference>
<comment type="catalytic activity">
    <reaction evidence="15 16">
        <text>N-succinyl-(2S,6S)-2,6-diaminopimelate + H2O = (2S,6S)-2,6-diaminopimelate + succinate</text>
        <dbReference type="Rhea" id="RHEA:22608"/>
        <dbReference type="ChEBI" id="CHEBI:15377"/>
        <dbReference type="ChEBI" id="CHEBI:30031"/>
        <dbReference type="ChEBI" id="CHEBI:57609"/>
        <dbReference type="ChEBI" id="CHEBI:58087"/>
        <dbReference type="EC" id="3.5.1.18"/>
    </reaction>
</comment>
<keyword evidence="11 16" id="KW-0220">Diaminopimelate biosynthesis</keyword>
<dbReference type="Pfam" id="PF01546">
    <property type="entry name" value="Peptidase_M20"/>
    <property type="match status" value="1"/>
</dbReference>
<dbReference type="Pfam" id="PF07687">
    <property type="entry name" value="M20_dimer"/>
    <property type="match status" value="1"/>
</dbReference>
<evidence type="ECO:0000256" key="10">
    <source>
        <dbReference type="ARBA" id="ARBA00022833"/>
    </source>
</evidence>
<sequence>MCCPIIQLTKELISQESISPNDKNCQKILIKRLKKIGFIIKNISQNKTSNFWAIHGQKGKTLAFAGHTDVVPAGKIKNWKTPPFTPIIINEYLYGRGSTDMKGSIAAMIIAVERFIKKKPKHHGRLAFIITSDEEGKATNGTIKIIENLLNNKEKINYCIIGEPSSKNKLGDTIKNGRRGSITAKLTIFGIQGHVAYPDLAKNPIHNSINFLQKLITTVWDNGNNYFQATNMQITNIYSNSIADNVIPGELFIQFNFRFNTQLNDVIIRKTITKMLSIYNFNYKIEWVLSGKPFLSKKSKLITTAIQSVQELTGITPNLSTDGGTSDGRFISKLCNNIIELGPINSTIHAINECINIKDLKKLSLIYERIIELLLI</sequence>
<evidence type="ECO:0000256" key="6">
    <source>
        <dbReference type="ARBA" id="ARBA00022391"/>
    </source>
</evidence>
<dbReference type="InterPro" id="IPR002933">
    <property type="entry name" value="Peptidase_M20"/>
</dbReference>
<dbReference type="PANTHER" id="PTHR43808:SF31">
    <property type="entry name" value="N-ACETYL-L-CITRULLINE DEACETYLASE"/>
    <property type="match status" value="1"/>
</dbReference>
<evidence type="ECO:0000256" key="13">
    <source>
        <dbReference type="ARBA" id="ARBA00023285"/>
    </source>
</evidence>
<evidence type="ECO:0000256" key="14">
    <source>
        <dbReference type="ARBA" id="ARBA00031891"/>
    </source>
</evidence>
<evidence type="ECO:0000256" key="9">
    <source>
        <dbReference type="ARBA" id="ARBA00022801"/>
    </source>
</evidence>
<keyword evidence="7 16" id="KW-0028">Amino-acid biosynthesis</keyword>
<comment type="similarity">
    <text evidence="3 16">Belongs to the peptidase M20A family. DapE subfamily.</text>
</comment>
<evidence type="ECO:0000313" key="18">
    <source>
        <dbReference type="EMBL" id="CAL1329155.1"/>
    </source>
</evidence>
<dbReference type="GO" id="GO:0009014">
    <property type="term" value="F:succinyl-diaminopimelate desuccinylase activity"/>
    <property type="evidence" value="ECO:0007669"/>
    <property type="project" value="UniProtKB-EC"/>
</dbReference>
<dbReference type="EMBL" id="OZ034688">
    <property type="protein sequence ID" value="CAL1329155.1"/>
    <property type="molecule type" value="Genomic_DNA"/>
</dbReference>
<keyword evidence="19" id="KW-1185">Reference proteome</keyword>
<evidence type="ECO:0000256" key="1">
    <source>
        <dbReference type="ARBA" id="ARBA00001941"/>
    </source>
</evidence>
<dbReference type="InterPro" id="IPR050072">
    <property type="entry name" value="Peptidase_M20A"/>
</dbReference>
<reference evidence="18" key="1">
    <citation type="submission" date="2024-04" db="EMBL/GenBank/DDBJ databases">
        <authorList>
            <person name="Manzano-Marin A."/>
            <person name="Manzano-Marin A."/>
            <person name="Alejandro Manzano Marin A."/>
        </authorList>
    </citation>
    <scope>NUCLEOTIDE SEQUENCE [LARGE SCALE GENOMIC DNA]</scope>
    <source>
        <strain evidence="18">TABTEA</strain>
    </source>
</reference>
<evidence type="ECO:0000256" key="7">
    <source>
        <dbReference type="ARBA" id="ARBA00022605"/>
    </source>
</evidence>
<name>A0ABM9NNV7_9GAMM</name>
<dbReference type="SUPFAM" id="SSF55031">
    <property type="entry name" value="Bacterial exopeptidase dimerisation domain"/>
    <property type="match status" value="1"/>
</dbReference>
<feature type="active site" evidence="16">
    <location>
        <position position="69"/>
    </location>
</feature>
<evidence type="ECO:0000256" key="5">
    <source>
        <dbReference type="ARBA" id="ARBA00011921"/>
    </source>
</evidence>
<evidence type="ECO:0000256" key="15">
    <source>
        <dbReference type="ARBA" id="ARBA00051301"/>
    </source>
</evidence>
<comment type="cofactor">
    <cofactor evidence="1">
        <name>Co(2+)</name>
        <dbReference type="ChEBI" id="CHEBI:48828"/>
    </cofactor>
</comment>